<feature type="domain" description="RSE1/DDB1/CPSF1 first beta-propeller" evidence="1">
    <location>
        <begin position="16"/>
        <end position="237"/>
    </location>
</feature>
<sequence>MSVWNYVVTAHKPTNVTHSCVGNFTGPQELNLIIAKCTRIEIHLLAPHGLQPMLDVPIYGRIATLELFRPHVGFRPSLLTPFGLYTFICFIQVLLLQGEAQDFLFVATERYKFCVLQWDAESSELITSRAMGDVSDRIGRPTDNGQIGIIDPDCRLIGLHLYDGLFKVIPFDNKGQLKEAFNIRLEELQVLDVKFLYGCSRPTIAVLYQDNKDARHVKTYEVALKDKDFVEGPWSQNNLDNGQDF</sequence>
<protein>
    <recommendedName>
        <fullName evidence="1">RSE1/DDB1/CPSF1 first beta-propeller domain-containing protein</fullName>
    </recommendedName>
</protein>
<dbReference type="InterPro" id="IPR050358">
    <property type="entry name" value="RSE1/DDB1/CFT1"/>
</dbReference>
<accession>A0A6V7QX10</accession>
<dbReference type="PANTHER" id="PTHR10644">
    <property type="entry name" value="DNA REPAIR/RNA PROCESSING CPSF FAMILY"/>
    <property type="match status" value="1"/>
</dbReference>
<reference evidence="2" key="1">
    <citation type="submission" date="2020-07" db="EMBL/GenBank/DDBJ databases">
        <authorList>
            <person name="Lin J."/>
        </authorList>
    </citation>
    <scope>NUCLEOTIDE SEQUENCE</scope>
</reference>
<gene>
    <name evidence="2" type="ORF">CB5_LOCUS31013</name>
</gene>
<evidence type="ECO:0000259" key="1">
    <source>
        <dbReference type="Pfam" id="PF10433"/>
    </source>
</evidence>
<organism evidence="2">
    <name type="scientific">Ananas comosus var. bracteatus</name>
    <name type="common">red pineapple</name>
    <dbReference type="NCBI Taxonomy" id="296719"/>
    <lineage>
        <taxon>Eukaryota</taxon>
        <taxon>Viridiplantae</taxon>
        <taxon>Streptophyta</taxon>
        <taxon>Embryophyta</taxon>
        <taxon>Tracheophyta</taxon>
        <taxon>Spermatophyta</taxon>
        <taxon>Magnoliopsida</taxon>
        <taxon>Liliopsida</taxon>
        <taxon>Poales</taxon>
        <taxon>Bromeliaceae</taxon>
        <taxon>Bromelioideae</taxon>
        <taxon>Ananas</taxon>
    </lineage>
</organism>
<dbReference type="InterPro" id="IPR015943">
    <property type="entry name" value="WD40/YVTN_repeat-like_dom_sf"/>
</dbReference>
<dbReference type="InterPro" id="IPR018846">
    <property type="entry name" value="Beta-prop_RSE1/DDB1/CPSF1_1st"/>
</dbReference>
<name>A0A6V7QX10_ANACO</name>
<dbReference type="EMBL" id="CAJEUB010000060">
    <property type="protein sequence ID" value="CAD1847802.1"/>
    <property type="molecule type" value="Genomic_DNA"/>
</dbReference>
<dbReference type="AlphaFoldDB" id="A0A6V7QX10"/>
<dbReference type="Gene3D" id="2.130.10.10">
    <property type="entry name" value="YVTN repeat-like/Quinoprotein amine dehydrogenase"/>
    <property type="match status" value="1"/>
</dbReference>
<dbReference type="Pfam" id="PF10433">
    <property type="entry name" value="Beta-prop_RSE1_1st"/>
    <property type="match status" value="1"/>
</dbReference>
<proteinExistence type="predicted"/>
<evidence type="ECO:0000313" key="2">
    <source>
        <dbReference type="EMBL" id="CAD1847802.1"/>
    </source>
</evidence>